<feature type="signal peptide" evidence="1">
    <location>
        <begin position="1"/>
        <end position="32"/>
    </location>
</feature>
<sequence length="202" mass="23875">MCILRYLRGTITRLLLHLSSSLTLILRAYTDADCCGNPTTRLSTIGFCMFLGDSIISWRNKKRKVSSVFFVSLLSLGATRNTKLFVCYMSLYLDWSYIILPRIVLYLYPVWCYKRLLSSLFSFLIKYTERLFFEPATLFFTKGTNTERDCSFAFLFFFIKSHQVPPFQSHSFQFLFCSTMSYDPDFNLEFLNHYICYIHVYK</sequence>
<dbReference type="AlphaFoldDB" id="A0AAV9A1Y1"/>
<evidence type="ECO:0000313" key="3">
    <source>
        <dbReference type="Proteomes" id="UP001179952"/>
    </source>
</evidence>
<gene>
    <name evidence="2" type="ORF">QJS04_geneDACA018352</name>
</gene>
<keyword evidence="3" id="KW-1185">Reference proteome</keyword>
<dbReference type="EMBL" id="JAUJYN010000029">
    <property type="protein sequence ID" value="KAK1257979.1"/>
    <property type="molecule type" value="Genomic_DNA"/>
</dbReference>
<evidence type="ECO:0000256" key="1">
    <source>
        <dbReference type="SAM" id="SignalP"/>
    </source>
</evidence>
<keyword evidence="1" id="KW-0732">Signal</keyword>
<dbReference type="PANTHER" id="PTHR11439">
    <property type="entry name" value="GAG-POL-RELATED RETROTRANSPOSON"/>
    <property type="match status" value="1"/>
</dbReference>
<reference evidence="2" key="2">
    <citation type="submission" date="2023-06" db="EMBL/GenBank/DDBJ databases">
        <authorList>
            <person name="Ma L."/>
            <person name="Liu K.-W."/>
            <person name="Li Z."/>
            <person name="Hsiao Y.-Y."/>
            <person name="Qi Y."/>
            <person name="Fu T."/>
            <person name="Tang G."/>
            <person name="Zhang D."/>
            <person name="Sun W.-H."/>
            <person name="Liu D.-K."/>
            <person name="Li Y."/>
            <person name="Chen G.-Z."/>
            <person name="Liu X.-D."/>
            <person name="Liao X.-Y."/>
            <person name="Jiang Y.-T."/>
            <person name="Yu X."/>
            <person name="Hao Y."/>
            <person name="Huang J."/>
            <person name="Zhao X.-W."/>
            <person name="Ke S."/>
            <person name="Chen Y.-Y."/>
            <person name="Wu W.-L."/>
            <person name="Hsu J.-L."/>
            <person name="Lin Y.-F."/>
            <person name="Huang M.-D."/>
            <person name="Li C.-Y."/>
            <person name="Huang L."/>
            <person name="Wang Z.-W."/>
            <person name="Zhao X."/>
            <person name="Zhong W.-Y."/>
            <person name="Peng D.-H."/>
            <person name="Ahmad S."/>
            <person name="Lan S."/>
            <person name="Zhang J.-S."/>
            <person name="Tsai W.-C."/>
            <person name="Van De Peer Y."/>
            <person name="Liu Z.-J."/>
        </authorList>
    </citation>
    <scope>NUCLEOTIDE SEQUENCE</scope>
    <source>
        <strain evidence="2">SCP</strain>
        <tissue evidence="2">Leaves</tissue>
    </source>
</reference>
<protein>
    <submittedName>
        <fullName evidence="2">Uncharacterized protein</fullName>
    </submittedName>
</protein>
<dbReference type="Proteomes" id="UP001179952">
    <property type="component" value="Unassembled WGS sequence"/>
</dbReference>
<evidence type="ECO:0000313" key="2">
    <source>
        <dbReference type="EMBL" id="KAK1257979.1"/>
    </source>
</evidence>
<proteinExistence type="predicted"/>
<organism evidence="2 3">
    <name type="scientific">Acorus gramineus</name>
    <name type="common">Dwarf sweet flag</name>
    <dbReference type="NCBI Taxonomy" id="55184"/>
    <lineage>
        <taxon>Eukaryota</taxon>
        <taxon>Viridiplantae</taxon>
        <taxon>Streptophyta</taxon>
        <taxon>Embryophyta</taxon>
        <taxon>Tracheophyta</taxon>
        <taxon>Spermatophyta</taxon>
        <taxon>Magnoliopsida</taxon>
        <taxon>Liliopsida</taxon>
        <taxon>Acoraceae</taxon>
        <taxon>Acorus</taxon>
    </lineage>
</organism>
<name>A0AAV9A1Y1_ACOGR</name>
<reference evidence="2" key="1">
    <citation type="journal article" date="2023" name="Nat. Commun.">
        <title>Diploid and tetraploid genomes of Acorus and the evolution of monocots.</title>
        <authorList>
            <person name="Ma L."/>
            <person name="Liu K.W."/>
            <person name="Li Z."/>
            <person name="Hsiao Y.Y."/>
            <person name="Qi Y."/>
            <person name="Fu T."/>
            <person name="Tang G.D."/>
            <person name="Zhang D."/>
            <person name="Sun W.H."/>
            <person name="Liu D.K."/>
            <person name="Li Y."/>
            <person name="Chen G.Z."/>
            <person name="Liu X.D."/>
            <person name="Liao X.Y."/>
            <person name="Jiang Y.T."/>
            <person name="Yu X."/>
            <person name="Hao Y."/>
            <person name="Huang J."/>
            <person name="Zhao X.W."/>
            <person name="Ke S."/>
            <person name="Chen Y.Y."/>
            <person name="Wu W.L."/>
            <person name="Hsu J.L."/>
            <person name="Lin Y.F."/>
            <person name="Huang M.D."/>
            <person name="Li C.Y."/>
            <person name="Huang L."/>
            <person name="Wang Z.W."/>
            <person name="Zhao X."/>
            <person name="Zhong W.Y."/>
            <person name="Peng D.H."/>
            <person name="Ahmad S."/>
            <person name="Lan S."/>
            <person name="Zhang J.S."/>
            <person name="Tsai W.C."/>
            <person name="Van de Peer Y."/>
            <person name="Liu Z.J."/>
        </authorList>
    </citation>
    <scope>NUCLEOTIDE SEQUENCE</scope>
    <source>
        <strain evidence="2">SCP</strain>
    </source>
</reference>
<feature type="chain" id="PRO_5043440476" evidence="1">
    <location>
        <begin position="33"/>
        <end position="202"/>
    </location>
</feature>
<accession>A0AAV9A1Y1</accession>
<dbReference type="PANTHER" id="PTHR11439:SF483">
    <property type="entry name" value="PEPTIDE SYNTHASE GLIP-LIKE, PUTATIVE (AFU_ORTHOLOGUE AFUA_3G12920)-RELATED"/>
    <property type="match status" value="1"/>
</dbReference>
<comment type="caution">
    <text evidence="2">The sequence shown here is derived from an EMBL/GenBank/DDBJ whole genome shotgun (WGS) entry which is preliminary data.</text>
</comment>